<dbReference type="HOGENOM" id="CLU_158594_0_0_6"/>
<sequence>MKDLAYKLLNWNREYLIYNSDLTIDKISEVFAERFDVFANGRSYLNVDHKTYFDFLCRFKKTIAEIDYRVIDIIVDNKSVVLPMVAEVTRVDEAIDIFEAMLWLKYDDENKIVLWHEIYTQK</sequence>
<dbReference type="AlphaFoldDB" id="F4BJY7"/>
<evidence type="ECO:0000313" key="1">
    <source>
        <dbReference type="EMBL" id="AEB28481.1"/>
    </source>
</evidence>
<dbReference type="eggNOG" id="ENOG5034AJ8">
    <property type="taxonomic scope" value="Bacteria"/>
</dbReference>
<dbReference type="EMBL" id="CP002558">
    <property type="protein sequence ID" value="AEB28481.1"/>
    <property type="molecule type" value="Genomic_DNA"/>
</dbReference>
<dbReference type="KEGG" id="fcn:FN3523_0624"/>
<organism evidence="1 2">
    <name type="scientific">Francisella hispaniensis</name>
    <dbReference type="NCBI Taxonomy" id="622488"/>
    <lineage>
        <taxon>Bacteria</taxon>
        <taxon>Pseudomonadati</taxon>
        <taxon>Pseudomonadota</taxon>
        <taxon>Gammaproteobacteria</taxon>
        <taxon>Thiotrichales</taxon>
        <taxon>Francisellaceae</taxon>
        <taxon>Francisella</taxon>
    </lineage>
</organism>
<dbReference type="InterPro" id="IPR032710">
    <property type="entry name" value="NTF2-like_dom_sf"/>
</dbReference>
<name>F4BJY7_9GAMM</name>
<gene>
    <name evidence="1" type="ordered locus">FN3523_0624</name>
</gene>
<reference evidence="2" key="1">
    <citation type="journal article" date="2011" name="Appl. Environ. Microbiol.">
        <title>Common ancestry and novel genetic traits of Francisella novicida-like isolates from North America and Australia as revealed by comparative genomic analyses.</title>
        <authorList>
            <person name="Siddaramappa S."/>
            <person name="Challacombe J.F."/>
            <person name="Petersen J.M."/>
            <person name="Pillai S."/>
            <person name="Hogg G."/>
            <person name="Kuske C.R."/>
        </authorList>
    </citation>
    <scope>NUCLEOTIDE SEQUENCE [LARGE SCALE GENOMIC DNA]</scope>
    <source>
        <strain evidence="2">3523</strain>
    </source>
</reference>
<dbReference type="RefSeq" id="WP_014547935.1">
    <property type="nucleotide sequence ID" value="NC_017449.1"/>
</dbReference>
<protein>
    <recommendedName>
        <fullName evidence="3">SnoaL-like domain-containing protein</fullName>
    </recommendedName>
</protein>
<proteinExistence type="predicted"/>
<dbReference type="Proteomes" id="UP000008303">
    <property type="component" value="Chromosome"/>
</dbReference>
<dbReference type="SUPFAM" id="SSF54427">
    <property type="entry name" value="NTF2-like"/>
    <property type="match status" value="1"/>
</dbReference>
<evidence type="ECO:0000313" key="2">
    <source>
        <dbReference type="Proteomes" id="UP000008303"/>
    </source>
</evidence>
<accession>F4BJY7</accession>
<dbReference type="PATRIC" id="fig|676032.3.peg.626"/>
<evidence type="ECO:0008006" key="3">
    <source>
        <dbReference type="Google" id="ProtNLM"/>
    </source>
</evidence>